<proteinExistence type="predicted"/>
<evidence type="ECO:0000313" key="1">
    <source>
        <dbReference type="EMBL" id="JAH46231.1"/>
    </source>
</evidence>
<sequence length="44" mass="4915">MLTLNPCSCTWVTLNVNLMQVSSADHYSITSITAFLCISDKNFM</sequence>
<reference evidence="1" key="1">
    <citation type="submission" date="2014-11" db="EMBL/GenBank/DDBJ databases">
        <authorList>
            <person name="Amaro Gonzalez C."/>
        </authorList>
    </citation>
    <scope>NUCLEOTIDE SEQUENCE</scope>
</reference>
<protein>
    <submittedName>
        <fullName evidence="1">Uncharacterized protein</fullName>
    </submittedName>
</protein>
<name>A0A0E9SY72_ANGAN</name>
<organism evidence="1">
    <name type="scientific">Anguilla anguilla</name>
    <name type="common">European freshwater eel</name>
    <name type="synonym">Muraena anguilla</name>
    <dbReference type="NCBI Taxonomy" id="7936"/>
    <lineage>
        <taxon>Eukaryota</taxon>
        <taxon>Metazoa</taxon>
        <taxon>Chordata</taxon>
        <taxon>Craniata</taxon>
        <taxon>Vertebrata</taxon>
        <taxon>Euteleostomi</taxon>
        <taxon>Actinopterygii</taxon>
        <taxon>Neopterygii</taxon>
        <taxon>Teleostei</taxon>
        <taxon>Anguilliformes</taxon>
        <taxon>Anguillidae</taxon>
        <taxon>Anguilla</taxon>
    </lineage>
</organism>
<dbReference type="AlphaFoldDB" id="A0A0E9SY72"/>
<dbReference type="EMBL" id="GBXM01062346">
    <property type="protein sequence ID" value="JAH46231.1"/>
    <property type="molecule type" value="Transcribed_RNA"/>
</dbReference>
<accession>A0A0E9SY72</accession>
<reference evidence="1" key="2">
    <citation type="journal article" date="2015" name="Fish Shellfish Immunol.">
        <title>Early steps in the European eel (Anguilla anguilla)-Vibrio vulnificus interaction in the gills: Role of the RtxA13 toxin.</title>
        <authorList>
            <person name="Callol A."/>
            <person name="Pajuelo D."/>
            <person name="Ebbesson L."/>
            <person name="Teles M."/>
            <person name="MacKenzie S."/>
            <person name="Amaro C."/>
        </authorList>
    </citation>
    <scope>NUCLEOTIDE SEQUENCE</scope>
</reference>